<sequence length="75" mass="8540">MRKLLWNAAAMSVPKCQPSGINTKCVKRTLKVCFFRLGASFRNFFIKPIGSDLHNIVKFRLFGFFSMPVASPCRL</sequence>
<reference evidence="1" key="1">
    <citation type="submission" date="2014-11" db="EMBL/GenBank/DDBJ databases">
        <authorList>
            <person name="Amaro Gonzalez C."/>
        </authorList>
    </citation>
    <scope>NUCLEOTIDE SEQUENCE</scope>
</reference>
<proteinExistence type="predicted"/>
<reference evidence="1" key="2">
    <citation type="journal article" date="2015" name="Fish Shellfish Immunol.">
        <title>Early steps in the European eel (Anguilla anguilla)-Vibrio vulnificus interaction in the gills: Role of the RtxA13 toxin.</title>
        <authorList>
            <person name="Callol A."/>
            <person name="Pajuelo D."/>
            <person name="Ebbesson L."/>
            <person name="Teles M."/>
            <person name="MacKenzie S."/>
            <person name="Amaro C."/>
        </authorList>
    </citation>
    <scope>NUCLEOTIDE SEQUENCE</scope>
</reference>
<dbReference type="EMBL" id="GBXM01045596">
    <property type="protein sequence ID" value="JAH62981.1"/>
    <property type="molecule type" value="Transcribed_RNA"/>
</dbReference>
<dbReference type="AlphaFoldDB" id="A0A0E9UAW8"/>
<evidence type="ECO:0000313" key="1">
    <source>
        <dbReference type="EMBL" id="JAH62981.1"/>
    </source>
</evidence>
<accession>A0A0E9UAW8</accession>
<name>A0A0E9UAW8_ANGAN</name>
<organism evidence="1">
    <name type="scientific">Anguilla anguilla</name>
    <name type="common">European freshwater eel</name>
    <name type="synonym">Muraena anguilla</name>
    <dbReference type="NCBI Taxonomy" id="7936"/>
    <lineage>
        <taxon>Eukaryota</taxon>
        <taxon>Metazoa</taxon>
        <taxon>Chordata</taxon>
        <taxon>Craniata</taxon>
        <taxon>Vertebrata</taxon>
        <taxon>Euteleostomi</taxon>
        <taxon>Actinopterygii</taxon>
        <taxon>Neopterygii</taxon>
        <taxon>Teleostei</taxon>
        <taxon>Anguilliformes</taxon>
        <taxon>Anguillidae</taxon>
        <taxon>Anguilla</taxon>
    </lineage>
</organism>
<protein>
    <submittedName>
        <fullName evidence="1">Uncharacterized protein</fullName>
    </submittedName>
</protein>